<evidence type="ECO:0000256" key="1">
    <source>
        <dbReference type="SAM" id="SignalP"/>
    </source>
</evidence>
<sequence length="224" mass="25229">MKKRMKFFLFSCFILIILSSCNNEEAVIEMPEEVKTEIVPTLAISPAEFMKGDAQILATHFDDWQTGKVNIEYTGEENKMIVLSYDIYKSGELVSSNGSMGSVMFGDYNGKLLISLMDEDTSDIQDYSLGLSLVENSGSASSAYSDDMPELQRPDMAASTIWSIHEKMNLNEKEEAVVWAYLVNENSIINPDILTEENLKKDYDFAFVVKIALMDEADYGKEIK</sequence>
<keyword evidence="1" id="KW-0732">Signal</keyword>
<accession>A0ABT9IXM4</accession>
<feature type="signal peptide" evidence="1">
    <location>
        <begin position="1"/>
        <end position="26"/>
    </location>
</feature>
<evidence type="ECO:0000313" key="2">
    <source>
        <dbReference type="EMBL" id="MDP5273872.1"/>
    </source>
</evidence>
<evidence type="ECO:0008006" key="4">
    <source>
        <dbReference type="Google" id="ProtNLM"/>
    </source>
</evidence>
<dbReference type="EMBL" id="JAVAMP010000002">
    <property type="protein sequence ID" value="MDP5273872.1"/>
    <property type="molecule type" value="Genomic_DNA"/>
</dbReference>
<comment type="caution">
    <text evidence="2">The sequence shown here is derived from an EMBL/GenBank/DDBJ whole genome shotgun (WGS) entry which is preliminary data.</text>
</comment>
<dbReference type="PROSITE" id="PS51257">
    <property type="entry name" value="PROKAR_LIPOPROTEIN"/>
    <property type="match status" value="1"/>
</dbReference>
<gene>
    <name evidence="2" type="ORF">Q5Y73_07130</name>
</gene>
<reference evidence="2 3" key="1">
    <citation type="submission" date="2023-08" db="EMBL/GenBank/DDBJ databases">
        <authorList>
            <person name="Park J.-S."/>
        </authorList>
    </citation>
    <scope>NUCLEOTIDE SEQUENCE [LARGE SCALE GENOMIC DNA]</scope>
    <source>
        <strain evidence="2 3">2205SS18-9</strain>
    </source>
</reference>
<feature type="chain" id="PRO_5045684315" description="DUF5067 domain-containing protein" evidence="1">
    <location>
        <begin position="27"/>
        <end position="224"/>
    </location>
</feature>
<keyword evidence="3" id="KW-1185">Reference proteome</keyword>
<name>A0ABT9IXM4_9BACL</name>
<dbReference type="RefSeq" id="WP_305991169.1">
    <property type="nucleotide sequence ID" value="NZ_JAVAMP010000002.1"/>
</dbReference>
<evidence type="ECO:0000313" key="3">
    <source>
        <dbReference type="Proteomes" id="UP001231941"/>
    </source>
</evidence>
<protein>
    <recommendedName>
        <fullName evidence="4">DUF5067 domain-containing protein</fullName>
    </recommendedName>
</protein>
<proteinExistence type="predicted"/>
<organism evidence="2 3">
    <name type="scientific">Chengkuizengella axinellae</name>
    <dbReference type="NCBI Taxonomy" id="3064388"/>
    <lineage>
        <taxon>Bacteria</taxon>
        <taxon>Bacillati</taxon>
        <taxon>Bacillota</taxon>
        <taxon>Bacilli</taxon>
        <taxon>Bacillales</taxon>
        <taxon>Paenibacillaceae</taxon>
        <taxon>Chengkuizengella</taxon>
    </lineage>
</organism>
<dbReference type="Proteomes" id="UP001231941">
    <property type="component" value="Unassembled WGS sequence"/>
</dbReference>